<dbReference type="EMBL" id="CAQL01001027">
    <property type="protein sequence ID" value="CCQ58475.1"/>
    <property type="molecule type" value="Genomic_DNA"/>
</dbReference>
<evidence type="ECO:0000313" key="2">
    <source>
        <dbReference type="Proteomes" id="UP000017981"/>
    </source>
</evidence>
<reference evidence="1 2" key="1">
    <citation type="submission" date="2013-01" db="EMBL/GenBank/DDBJ databases">
        <authorList>
            <person name="Bench S."/>
        </authorList>
    </citation>
    <scope>NUCLEOTIDE SEQUENCE [LARGE SCALE GENOMIC DNA]</scope>
    <source>
        <strain evidence="1 2">WH 0005</strain>
    </source>
</reference>
<evidence type="ECO:0000313" key="1">
    <source>
        <dbReference type="EMBL" id="CCQ58475.1"/>
    </source>
</evidence>
<dbReference type="Proteomes" id="UP000017981">
    <property type="component" value="Unassembled WGS sequence"/>
</dbReference>
<accession>T2J246</accession>
<name>T2J246_CROWT</name>
<sequence>MAINLDFLGNCSPQQESIIEKHYKQHQLRKKKRMLKMDW</sequence>
<dbReference type="AlphaFoldDB" id="T2J246"/>
<proteinExistence type="predicted"/>
<comment type="caution">
    <text evidence="1">The sequence shown here is derived from an EMBL/GenBank/DDBJ whole genome shotgun (WGS) entry which is preliminary data.</text>
</comment>
<organism evidence="1 2">
    <name type="scientific">Crocosphaera watsonii WH 0005</name>
    <dbReference type="NCBI Taxonomy" id="423472"/>
    <lineage>
        <taxon>Bacteria</taxon>
        <taxon>Bacillati</taxon>
        <taxon>Cyanobacteriota</taxon>
        <taxon>Cyanophyceae</taxon>
        <taxon>Oscillatoriophycideae</taxon>
        <taxon>Chroococcales</taxon>
        <taxon>Aphanothecaceae</taxon>
        <taxon>Crocosphaera</taxon>
    </lineage>
</organism>
<reference evidence="1 2" key="2">
    <citation type="submission" date="2013-09" db="EMBL/GenBank/DDBJ databases">
        <title>Whole genome comparison of six Crocosphaera watsonii strains with differing phenotypes.</title>
        <authorList>
            <person name="Bench S.R."/>
            <person name="Heller P."/>
            <person name="Frank I."/>
            <person name="Arciniega M."/>
            <person name="Shilova I.N."/>
            <person name="Zehr J.P."/>
        </authorList>
    </citation>
    <scope>NUCLEOTIDE SEQUENCE [LARGE SCALE GENOMIC DNA]</scope>
    <source>
        <strain evidence="1 2">WH 0005</strain>
    </source>
</reference>
<gene>
    <name evidence="1" type="ORF">CWATWH0005_1021</name>
</gene>
<protein>
    <submittedName>
        <fullName evidence="1">Uncharacterized protein</fullName>
    </submittedName>
</protein>